<sequence>MPGSDSNLGRLPSSITGRSFPFLLITEGYHNDSRSLLRVHHDMGDVVLLRQHEQHAKGLWGTGGGRSVGTVSLRLGIRCRSTCPRSDH</sequence>
<comment type="caution">
    <text evidence="1">The sequence shown here is derived from an EMBL/GenBank/DDBJ whole genome shotgun (WGS) entry which is preliminary data.</text>
</comment>
<protein>
    <submittedName>
        <fullName evidence="1">Drug transporter</fullName>
    </submittedName>
</protein>
<evidence type="ECO:0000313" key="2">
    <source>
        <dbReference type="Proteomes" id="UP000199727"/>
    </source>
</evidence>
<evidence type="ECO:0000313" key="1">
    <source>
        <dbReference type="EMBL" id="OXG31246.1"/>
    </source>
</evidence>
<dbReference type="EMBL" id="AMKT01000001">
    <property type="protein sequence ID" value="OXG31246.1"/>
    <property type="molecule type" value="Genomic_DNA"/>
</dbReference>
<accession>A0A854QLQ8</accession>
<dbReference type="Proteomes" id="UP000199727">
    <property type="component" value="Unassembled WGS sequence"/>
</dbReference>
<dbReference type="AlphaFoldDB" id="A0A854QLQ8"/>
<name>A0A854QLQ8_CRYNE</name>
<gene>
    <name evidence="1" type="ORF">C361_00001</name>
</gene>
<proteinExistence type="predicted"/>
<organism evidence="1 2">
    <name type="scientific">Cryptococcus neoformans Tu259-1</name>
    <dbReference type="NCBI Taxonomy" id="1230072"/>
    <lineage>
        <taxon>Eukaryota</taxon>
        <taxon>Fungi</taxon>
        <taxon>Dikarya</taxon>
        <taxon>Basidiomycota</taxon>
        <taxon>Agaricomycotina</taxon>
        <taxon>Tremellomycetes</taxon>
        <taxon>Tremellales</taxon>
        <taxon>Cryptococcaceae</taxon>
        <taxon>Cryptococcus</taxon>
        <taxon>Cryptococcus neoformans species complex</taxon>
    </lineage>
</organism>
<reference evidence="1 2" key="1">
    <citation type="submission" date="2017-06" db="EMBL/GenBank/DDBJ databases">
        <title>Global population genomics of the pathogenic fungus Cryptococcus neoformans var. grubii.</title>
        <authorList>
            <person name="Cuomo C."/>
            <person name="Litvintseva A."/>
            <person name="Chen Y."/>
            <person name="Young S."/>
            <person name="Zeng Q."/>
            <person name="Chapman S."/>
            <person name="Gujja S."/>
            <person name="Saif S."/>
            <person name="Birren B."/>
        </authorList>
    </citation>
    <scope>NUCLEOTIDE SEQUENCE [LARGE SCALE GENOMIC DNA]</scope>
    <source>
        <strain evidence="1 2">Tu259-1</strain>
    </source>
</reference>